<evidence type="ECO:0000256" key="5">
    <source>
        <dbReference type="ARBA" id="ARBA00023049"/>
    </source>
</evidence>
<reference evidence="8 9" key="1">
    <citation type="submission" date="2024-07" db="EMBL/GenBank/DDBJ databases">
        <authorList>
            <person name="Ren Q."/>
        </authorList>
    </citation>
    <scope>NUCLEOTIDE SEQUENCE [LARGE SCALE GENOMIC DNA]</scope>
    <source>
        <strain evidence="8 9">REN37</strain>
    </source>
</reference>
<gene>
    <name evidence="8" type="ORF">AB5I84_06105</name>
</gene>
<dbReference type="Pfam" id="PF00675">
    <property type="entry name" value="Peptidase_M16"/>
    <property type="match status" value="1"/>
</dbReference>
<keyword evidence="9" id="KW-1185">Reference proteome</keyword>
<feature type="region of interest" description="Disordered" evidence="6">
    <location>
        <begin position="567"/>
        <end position="589"/>
    </location>
</feature>
<comment type="caution">
    <text evidence="8">The sequence shown here is derived from an EMBL/GenBank/DDBJ whole genome shotgun (WGS) entry which is preliminary data.</text>
</comment>
<feature type="domain" description="Peptidase M16 N-terminal" evidence="7">
    <location>
        <begin position="19"/>
        <end position="123"/>
    </location>
</feature>
<dbReference type="RefSeq" id="WP_369454969.1">
    <property type="nucleotide sequence ID" value="NZ_JBGCUO010000001.1"/>
</dbReference>
<evidence type="ECO:0000256" key="4">
    <source>
        <dbReference type="ARBA" id="ARBA00022833"/>
    </source>
</evidence>
<dbReference type="PANTHER" id="PTHR43690:SF17">
    <property type="entry name" value="PROTEIN YHJJ"/>
    <property type="match status" value="1"/>
</dbReference>
<feature type="compositionally biased region" description="Pro residues" evidence="6">
    <location>
        <begin position="570"/>
        <end position="589"/>
    </location>
</feature>
<proteinExistence type="inferred from homology"/>
<evidence type="ECO:0000259" key="7">
    <source>
        <dbReference type="Pfam" id="PF00675"/>
    </source>
</evidence>
<sequence length="719" mass="78169">MREQLDNGLTLLWLPAAGTSVRVLVSVDSGSHDEPQQWPGLAHLVEHLVFAGRRRDPDGRHWLRIVADYGGRWNASTQAEYTEYHLQVPASALMTQLARWLPRIWRLAPTPAVVARERAVLQAEFLTRLGDPALHRQQLIAAQLPPAHPLSRFSAGHAASLAGDEHKLAQAAKAFHHAGYGAANVQVAIAGTVDAASQRAIAALLSRWPGGPSRRRLPVPPAPALPDLLWRGPRSDTDTWLLATLESVSATQRRAWPAWRAAMLDCSATGLLGQLRRAGLTASLQVQGQFLSGGQLWLQCQLDALGALAEQRRLVQQWFARRHQLAPQQPMTEGDPEGAPGPPDPQLARMRAALREAITCAESEPAGWGQLGQRLSGVHWSLLADGGSAATHYTRETRTPYIADAVAVASTVSEPLVIETPTPAEHTLCWQWRFTVAAPALLEALEAVMRWQAWQAGAELVIDKQPDSWQLRLQVASPDQVDLALSWRTARITAAGLLTLQRCRARRAQQTPPGPQLLQQVRRWLAAGAAVTGPSAVTLKVESWQVPPEWQGRAGRWQAQLSGQWSVPDDWPPALSPPLAPAPGDPPQPVPTQMPGHAALLWMPVPLSGEAAEHWARSLYPTIYTALRGSTEPVYWVDCRAAEHAAGQTGLLVWAQSPTEGGLALLQRLETAVAAAWAETTRAGEGFANLLPPLAARASRRWHTVPSVAMQTPCNPDES</sequence>
<evidence type="ECO:0000256" key="2">
    <source>
        <dbReference type="ARBA" id="ARBA00022670"/>
    </source>
</evidence>
<dbReference type="Gene3D" id="3.30.830.10">
    <property type="entry name" value="Metalloenzyme, LuxS/M16 peptidase-like"/>
    <property type="match status" value="1"/>
</dbReference>
<evidence type="ECO:0000256" key="6">
    <source>
        <dbReference type="SAM" id="MobiDB-lite"/>
    </source>
</evidence>
<dbReference type="EMBL" id="JBGCUO010000001">
    <property type="protein sequence ID" value="MEY1661720.1"/>
    <property type="molecule type" value="Genomic_DNA"/>
</dbReference>
<protein>
    <submittedName>
        <fullName evidence="8">Insulinase family protein</fullName>
    </submittedName>
</protein>
<dbReference type="PANTHER" id="PTHR43690">
    <property type="entry name" value="NARDILYSIN"/>
    <property type="match status" value="1"/>
</dbReference>
<evidence type="ECO:0000313" key="8">
    <source>
        <dbReference type="EMBL" id="MEY1661720.1"/>
    </source>
</evidence>
<keyword evidence="3" id="KW-0378">Hydrolase</keyword>
<dbReference type="SUPFAM" id="SSF63411">
    <property type="entry name" value="LuxS/MPP-like metallohydrolase"/>
    <property type="match status" value="1"/>
</dbReference>
<dbReference type="InterPro" id="IPR011765">
    <property type="entry name" value="Pept_M16_N"/>
</dbReference>
<evidence type="ECO:0000256" key="1">
    <source>
        <dbReference type="ARBA" id="ARBA00007261"/>
    </source>
</evidence>
<comment type="similarity">
    <text evidence="1">Belongs to the peptidase M16 family.</text>
</comment>
<feature type="region of interest" description="Disordered" evidence="6">
    <location>
        <begin position="326"/>
        <end position="346"/>
    </location>
</feature>
<evidence type="ECO:0000313" key="9">
    <source>
        <dbReference type="Proteomes" id="UP001562065"/>
    </source>
</evidence>
<accession>A0ABV4AGD8</accession>
<dbReference type="InterPro" id="IPR050626">
    <property type="entry name" value="Peptidase_M16"/>
</dbReference>
<name>A0ABV4AGD8_9GAMM</name>
<evidence type="ECO:0000256" key="3">
    <source>
        <dbReference type="ARBA" id="ARBA00022801"/>
    </source>
</evidence>
<organism evidence="8 9">
    <name type="scientific">Isoalcanivorax beigongshangi</name>
    <dbReference type="NCBI Taxonomy" id="3238810"/>
    <lineage>
        <taxon>Bacteria</taxon>
        <taxon>Pseudomonadati</taxon>
        <taxon>Pseudomonadota</taxon>
        <taxon>Gammaproteobacteria</taxon>
        <taxon>Oceanospirillales</taxon>
        <taxon>Alcanivoracaceae</taxon>
        <taxon>Isoalcanivorax</taxon>
    </lineage>
</organism>
<keyword evidence="4" id="KW-0862">Zinc</keyword>
<keyword evidence="2" id="KW-0645">Protease</keyword>
<dbReference type="InterPro" id="IPR011249">
    <property type="entry name" value="Metalloenz_LuxS/M16"/>
</dbReference>
<keyword evidence="5" id="KW-0482">Metalloprotease</keyword>
<dbReference type="Proteomes" id="UP001562065">
    <property type="component" value="Unassembled WGS sequence"/>
</dbReference>